<dbReference type="GO" id="GO:0005886">
    <property type="term" value="C:plasma membrane"/>
    <property type="evidence" value="ECO:0007669"/>
    <property type="project" value="UniProtKB-SubCell"/>
</dbReference>
<proteinExistence type="inferred from homology"/>
<dbReference type="SUPFAM" id="SSF81321">
    <property type="entry name" value="Family A G protein-coupled receptor-like"/>
    <property type="match status" value="1"/>
</dbReference>
<evidence type="ECO:0000256" key="7">
    <source>
        <dbReference type="ARBA" id="ARBA00023170"/>
    </source>
</evidence>
<protein>
    <submittedName>
        <fullName evidence="10">Gonadotropin-releasing hormone receptor isoform X2</fullName>
    </submittedName>
</protein>
<evidence type="ECO:0000313" key="11">
    <source>
        <dbReference type="Proteomes" id="UP001607302"/>
    </source>
</evidence>
<evidence type="ECO:0000256" key="4">
    <source>
        <dbReference type="ARBA" id="ARBA00022692"/>
    </source>
</evidence>
<feature type="domain" description="G-protein coupled receptors family 1 profile" evidence="9">
    <location>
        <begin position="1"/>
        <end position="138"/>
    </location>
</feature>
<keyword evidence="11" id="KW-1185">Reference proteome</keyword>
<dbReference type="PRINTS" id="PR00237">
    <property type="entry name" value="GPCRRHODOPSN"/>
</dbReference>
<evidence type="ECO:0000259" key="9">
    <source>
        <dbReference type="PROSITE" id="PS50262"/>
    </source>
</evidence>
<organism evidence="10 11">
    <name type="scientific">Vespula squamosa</name>
    <name type="common">Southern yellow jacket</name>
    <name type="synonym">Wasp</name>
    <dbReference type="NCBI Taxonomy" id="30214"/>
    <lineage>
        <taxon>Eukaryota</taxon>
        <taxon>Metazoa</taxon>
        <taxon>Ecdysozoa</taxon>
        <taxon>Arthropoda</taxon>
        <taxon>Hexapoda</taxon>
        <taxon>Insecta</taxon>
        <taxon>Pterygota</taxon>
        <taxon>Neoptera</taxon>
        <taxon>Endopterygota</taxon>
        <taxon>Hymenoptera</taxon>
        <taxon>Apocrita</taxon>
        <taxon>Aculeata</taxon>
        <taxon>Vespoidea</taxon>
        <taxon>Vespidae</taxon>
        <taxon>Vespinae</taxon>
        <taxon>Vespula</taxon>
    </lineage>
</organism>
<comment type="similarity">
    <text evidence="2">Belongs to the G-protein coupled receptor 1 family.</text>
</comment>
<evidence type="ECO:0000256" key="5">
    <source>
        <dbReference type="ARBA" id="ARBA00022989"/>
    </source>
</evidence>
<keyword evidence="4 8" id="KW-0812">Transmembrane</keyword>
<evidence type="ECO:0000256" key="1">
    <source>
        <dbReference type="ARBA" id="ARBA00004651"/>
    </source>
</evidence>
<reference evidence="10 11" key="1">
    <citation type="journal article" date="2024" name="Ann. Entomol. Soc. Am.">
        <title>Genomic analyses of the southern and eastern yellowjacket wasps (Hymenoptera: Vespidae) reveal evolutionary signatures of social life.</title>
        <authorList>
            <person name="Catto M.A."/>
            <person name="Caine P.B."/>
            <person name="Orr S.E."/>
            <person name="Hunt B.G."/>
            <person name="Goodisman M.A.D."/>
        </authorList>
    </citation>
    <scope>NUCLEOTIDE SEQUENCE [LARGE SCALE GENOMIC DNA]</scope>
    <source>
        <strain evidence="10">233</strain>
        <tissue evidence="10">Head and thorax</tissue>
    </source>
</reference>
<dbReference type="Gene3D" id="1.20.1070.10">
    <property type="entry name" value="Rhodopsin 7-helix transmembrane proteins"/>
    <property type="match status" value="1"/>
</dbReference>
<dbReference type="PANTHER" id="PTHR24241:SF59">
    <property type="entry name" value="ADIPOKINETIC HORMONE RECEPTOR, ISOFORM C"/>
    <property type="match status" value="1"/>
</dbReference>
<dbReference type="EMBL" id="JAUDFV010000166">
    <property type="protein sequence ID" value="KAL2712336.1"/>
    <property type="molecule type" value="Genomic_DNA"/>
</dbReference>
<dbReference type="InterPro" id="IPR017452">
    <property type="entry name" value="GPCR_Rhodpsn_7TM"/>
</dbReference>
<evidence type="ECO:0000313" key="10">
    <source>
        <dbReference type="EMBL" id="KAL2712336.1"/>
    </source>
</evidence>
<comment type="subcellular location">
    <subcellularLocation>
        <location evidence="1">Cell membrane</location>
        <topology evidence="1">Multi-pass membrane protein</topology>
    </subcellularLocation>
</comment>
<accession>A0ABD1ZVE1</accession>
<comment type="caution">
    <text evidence="10">The sequence shown here is derived from an EMBL/GenBank/DDBJ whole genome shotgun (WGS) entry which is preliminary data.</text>
</comment>
<keyword evidence="5 8" id="KW-1133">Transmembrane helix</keyword>
<dbReference type="InterPro" id="IPR000276">
    <property type="entry name" value="GPCR_Rhodpsn"/>
</dbReference>
<sequence>MQCVTHGFYTEPWQEQLYALFSIVFMFLLPLAILITTYVSTVITISRSEKAFKSELINSNLQRTNSDINRRKLLHRAKTKSLRISVVIVAAFVLWWTPYYTMMIIFMFLKPDKHLSEDLRSGIFFFGMSNSLVNPLIYGAFHLWPQRQRQNCYRRDFLTLQRRSTCTSNNHSMKELQEARALFLSREPRILTTTPD</sequence>
<feature type="transmembrane region" description="Helical" evidence="8">
    <location>
        <begin position="17"/>
        <end position="45"/>
    </location>
</feature>
<feature type="transmembrane region" description="Helical" evidence="8">
    <location>
        <begin position="82"/>
        <end position="109"/>
    </location>
</feature>
<name>A0ABD1ZVE1_VESSQ</name>
<gene>
    <name evidence="10" type="ORF">V1478_017859</name>
</gene>
<dbReference type="AlphaFoldDB" id="A0ABD1ZVE1"/>
<evidence type="ECO:0000256" key="6">
    <source>
        <dbReference type="ARBA" id="ARBA00023136"/>
    </source>
</evidence>
<dbReference type="Pfam" id="PF00001">
    <property type="entry name" value="7tm_1"/>
    <property type="match status" value="1"/>
</dbReference>
<keyword evidence="7 10" id="KW-0675">Receptor</keyword>
<evidence type="ECO:0000256" key="2">
    <source>
        <dbReference type="ARBA" id="ARBA00010663"/>
    </source>
</evidence>
<feature type="transmembrane region" description="Helical" evidence="8">
    <location>
        <begin position="121"/>
        <end position="144"/>
    </location>
</feature>
<keyword evidence="3" id="KW-1003">Cell membrane</keyword>
<dbReference type="Proteomes" id="UP001607302">
    <property type="component" value="Unassembled WGS sequence"/>
</dbReference>
<dbReference type="PROSITE" id="PS50262">
    <property type="entry name" value="G_PROTEIN_RECEP_F1_2"/>
    <property type="match status" value="1"/>
</dbReference>
<keyword evidence="6 8" id="KW-0472">Membrane</keyword>
<evidence type="ECO:0000256" key="3">
    <source>
        <dbReference type="ARBA" id="ARBA00022475"/>
    </source>
</evidence>
<evidence type="ECO:0000256" key="8">
    <source>
        <dbReference type="SAM" id="Phobius"/>
    </source>
</evidence>
<dbReference type="PANTHER" id="PTHR24241">
    <property type="entry name" value="NEUROPEPTIDE RECEPTOR-RELATED G-PROTEIN COUPLED RECEPTOR"/>
    <property type="match status" value="1"/>
</dbReference>